<reference evidence="1 2" key="1">
    <citation type="journal article" date="2021" name="BMC Genomics">
        <title>Datura genome reveals duplications of psychoactive alkaloid biosynthetic genes and high mutation rate following tissue culture.</title>
        <authorList>
            <person name="Rajewski A."/>
            <person name="Carter-House D."/>
            <person name="Stajich J."/>
            <person name="Litt A."/>
        </authorList>
    </citation>
    <scope>NUCLEOTIDE SEQUENCE [LARGE SCALE GENOMIC DNA]</scope>
    <source>
        <strain evidence="1">AR-01</strain>
    </source>
</reference>
<evidence type="ECO:0000313" key="1">
    <source>
        <dbReference type="EMBL" id="MCD7463716.1"/>
    </source>
</evidence>
<protein>
    <submittedName>
        <fullName evidence="1">Uncharacterized protein</fullName>
    </submittedName>
</protein>
<comment type="caution">
    <text evidence="1">The sequence shown here is derived from an EMBL/GenBank/DDBJ whole genome shotgun (WGS) entry which is preliminary data.</text>
</comment>
<gene>
    <name evidence="1" type="ORF">HAX54_051212</name>
</gene>
<dbReference type="EMBL" id="JACEIK010000907">
    <property type="protein sequence ID" value="MCD7463716.1"/>
    <property type="molecule type" value="Genomic_DNA"/>
</dbReference>
<sequence>MSEVIFRWVYGTREIPMGPNSQHATVEQVIHCEVHHRGTNSELNVSMVYGYNDGALRRELWQDLMSIHAVIRDLRKCIVYCALQELKSLGSFFTCKNKQGVDNKARRIASRIFTVKDTNKNTHIELDGITNAFIEYYISLL</sequence>
<accession>A0ABS8SXY7</accession>
<feature type="non-terminal residue" evidence="1">
    <location>
        <position position="141"/>
    </location>
</feature>
<proteinExistence type="predicted"/>
<name>A0ABS8SXY7_DATST</name>
<keyword evidence="2" id="KW-1185">Reference proteome</keyword>
<organism evidence="1 2">
    <name type="scientific">Datura stramonium</name>
    <name type="common">Jimsonweed</name>
    <name type="synonym">Common thornapple</name>
    <dbReference type="NCBI Taxonomy" id="4076"/>
    <lineage>
        <taxon>Eukaryota</taxon>
        <taxon>Viridiplantae</taxon>
        <taxon>Streptophyta</taxon>
        <taxon>Embryophyta</taxon>
        <taxon>Tracheophyta</taxon>
        <taxon>Spermatophyta</taxon>
        <taxon>Magnoliopsida</taxon>
        <taxon>eudicotyledons</taxon>
        <taxon>Gunneridae</taxon>
        <taxon>Pentapetalae</taxon>
        <taxon>asterids</taxon>
        <taxon>lamiids</taxon>
        <taxon>Solanales</taxon>
        <taxon>Solanaceae</taxon>
        <taxon>Solanoideae</taxon>
        <taxon>Datureae</taxon>
        <taxon>Datura</taxon>
    </lineage>
</organism>
<evidence type="ECO:0000313" key="2">
    <source>
        <dbReference type="Proteomes" id="UP000823775"/>
    </source>
</evidence>
<dbReference type="Proteomes" id="UP000823775">
    <property type="component" value="Unassembled WGS sequence"/>
</dbReference>